<evidence type="ECO:0000256" key="7">
    <source>
        <dbReference type="SAM" id="Phobius"/>
    </source>
</evidence>
<dbReference type="GO" id="GO:0015341">
    <property type="term" value="F:zinc efflux antiporter activity"/>
    <property type="evidence" value="ECO:0007669"/>
    <property type="project" value="TreeGrafter"/>
</dbReference>
<evidence type="ECO:0000256" key="2">
    <source>
        <dbReference type="ARBA" id="ARBA00008114"/>
    </source>
</evidence>
<evidence type="ECO:0000313" key="11">
    <source>
        <dbReference type="Proteomes" id="UP000036923"/>
    </source>
</evidence>
<feature type="transmembrane region" description="Helical" evidence="7">
    <location>
        <begin position="112"/>
        <end position="129"/>
    </location>
</feature>
<dbReference type="PANTHER" id="PTHR43840:SF15">
    <property type="entry name" value="MITOCHONDRIAL METAL TRANSPORTER 1-RELATED"/>
    <property type="match status" value="1"/>
</dbReference>
<dbReference type="EMBL" id="LGTC01000001">
    <property type="protein sequence ID" value="KNY30407.1"/>
    <property type="molecule type" value="Genomic_DNA"/>
</dbReference>
<dbReference type="InterPro" id="IPR058533">
    <property type="entry name" value="Cation_efflux_TM"/>
</dbReference>
<feature type="transmembrane region" description="Helical" evidence="7">
    <location>
        <begin position="45"/>
        <end position="62"/>
    </location>
</feature>
<dbReference type="PATRIC" id="fig|398512.5.peg.5964"/>
<dbReference type="RefSeq" id="WP_036940056.1">
    <property type="nucleotide sequence ID" value="NZ_JQKC01000010.1"/>
</dbReference>
<organism evidence="10 11">
    <name type="scientific">Pseudobacteroides cellulosolvens ATCC 35603 = DSM 2933</name>
    <dbReference type="NCBI Taxonomy" id="398512"/>
    <lineage>
        <taxon>Bacteria</taxon>
        <taxon>Bacillati</taxon>
        <taxon>Bacillota</taxon>
        <taxon>Clostridia</taxon>
        <taxon>Eubacteriales</taxon>
        <taxon>Oscillospiraceae</taxon>
        <taxon>Pseudobacteroides</taxon>
    </lineage>
</organism>
<dbReference type="InterPro" id="IPR027469">
    <property type="entry name" value="Cation_efflux_TMD_sf"/>
</dbReference>
<evidence type="ECO:0000256" key="1">
    <source>
        <dbReference type="ARBA" id="ARBA00004141"/>
    </source>
</evidence>
<proteinExistence type="inferred from homology"/>
<dbReference type="InterPro" id="IPR002524">
    <property type="entry name" value="Cation_efflux"/>
</dbReference>
<dbReference type="GO" id="GO:0006882">
    <property type="term" value="P:intracellular zinc ion homeostasis"/>
    <property type="evidence" value="ECO:0007669"/>
    <property type="project" value="TreeGrafter"/>
</dbReference>
<dbReference type="Gene3D" id="1.20.1510.10">
    <property type="entry name" value="Cation efflux protein transmembrane domain"/>
    <property type="match status" value="1"/>
</dbReference>
<dbReference type="Proteomes" id="UP000036923">
    <property type="component" value="Unassembled WGS sequence"/>
</dbReference>
<dbReference type="NCBIfam" id="TIGR01297">
    <property type="entry name" value="CDF"/>
    <property type="match status" value="1"/>
</dbReference>
<evidence type="ECO:0000256" key="3">
    <source>
        <dbReference type="ARBA" id="ARBA00022448"/>
    </source>
</evidence>
<comment type="subcellular location">
    <subcellularLocation>
        <location evidence="1">Membrane</location>
        <topology evidence="1">Multi-pass membrane protein</topology>
    </subcellularLocation>
</comment>
<dbReference type="InterPro" id="IPR027470">
    <property type="entry name" value="Cation_efflux_CTD"/>
</dbReference>
<accession>A0A0L6JY70</accession>
<sequence length="288" mass="31526">MSDSSIKTRVAILSVVSNSLLIVLKVIAGILSGSVSIISEAIHSAMDLVAAVIAFFSVRISAKPADRDHPYGHGKVENVSGVIEGLLILVAAVIIIWEAIKKIINPTHIGETDIALIVMFISSAVNFFVSRKLYKVAKQVDSVALEADALHLKTDVYTSLGVGIGMVLIKFTGISILDPIVAILVALLILKEAISLIWNAYCPLLDTKLSDSDEEKIKNVINKYKNEIIDFHELRTRKSGSVKYIDFHMTVNKDFSVEQSHELSDKIENDLEQILKNTNVSIHIEPGV</sequence>
<dbReference type="Pfam" id="PF16916">
    <property type="entry name" value="ZT_dimer"/>
    <property type="match status" value="1"/>
</dbReference>
<name>A0A0L6JY70_9FIRM</name>
<feature type="transmembrane region" description="Helical" evidence="7">
    <location>
        <begin position="82"/>
        <end position="100"/>
    </location>
</feature>
<keyword evidence="6 7" id="KW-0472">Membrane</keyword>
<evidence type="ECO:0000259" key="8">
    <source>
        <dbReference type="Pfam" id="PF01545"/>
    </source>
</evidence>
<dbReference type="GO" id="GO:0015093">
    <property type="term" value="F:ferrous iron transmembrane transporter activity"/>
    <property type="evidence" value="ECO:0007669"/>
    <property type="project" value="TreeGrafter"/>
</dbReference>
<protein>
    <submittedName>
        <fullName evidence="10">Cation diffusion facilitator family transporter</fullName>
    </submittedName>
</protein>
<dbReference type="SUPFAM" id="SSF161111">
    <property type="entry name" value="Cation efflux protein transmembrane domain-like"/>
    <property type="match status" value="1"/>
</dbReference>
<keyword evidence="11" id="KW-1185">Reference proteome</keyword>
<dbReference type="FunFam" id="1.20.1510.10:FF:000006">
    <property type="entry name" value="Divalent cation efflux transporter"/>
    <property type="match status" value="1"/>
</dbReference>
<dbReference type="Gene3D" id="3.30.70.1350">
    <property type="entry name" value="Cation efflux protein, cytoplasmic domain"/>
    <property type="match status" value="1"/>
</dbReference>
<evidence type="ECO:0000256" key="5">
    <source>
        <dbReference type="ARBA" id="ARBA00022989"/>
    </source>
</evidence>
<dbReference type="GO" id="GO:0005886">
    <property type="term" value="C:plasma membrane"/>
    <property type="evidence" value="ECO:0007669"/>
    <property type="project" value="TreeGrafter"/>
</dbReference>
<dbReference type="eggNOG" id="COG0053">
    <property type="taxonomic scope" value="Bacteria"/>
</dbReference>
<dbReference type="STRING" id="398512.Bccel_5687"/>
<evidence type="ECO:0000256" key="6">
    <source>
        <dbReference type="ARBA" id="ARBA00023136"/>
    </source>
</evidence>
<feature type="domain" description="Cation efflux protein cytoplasmic" evidence="9">
    <location>
        <begin position="210"/>
        <end position="286"/>
    </location>
</feature>
<comment type="caution">
    <text evidence="10">The sequence shown here is derived from an EMBL/GenBank/DDBJ whole genome shotgun (WGS) entry which is preliminary data.</text>
</comment>
<dbReference type="OrthoDB" id="9806522at2"/>
<feature type="transmembrane region" description="Helical" evidence="7">
    <location>
        <begin position="167"/>
        <end position="190"/>
    </location>
</feature>
<comment type="similarity">
    <text evidence="2">Belongs to the cation diffusion facilitator (CDF) transporter (TC 2.A.4) family.</text>
</comment>
<dbReference type="PANTHER" id="PTHR43840">
    <property type="entry name" value="MITOCHONDRIAL METAL TRANSPORTER 1-RELATED"/>
    <property type="match status" value="1"/>
</dbReference>
<keyword evidence="3" id="KW-0813">Transport</keyword>
<gene>
    <name evidence="10" type="ORF">Bccel_5687</name>
</gene>
<keyword evidence="4 7" id="KW-0812">Transmembrane</keyword>
<evidence type="ECO:0000256" key="4">
    <source>
        <dbReference type="ARBA" id="ARBA00022692"/>
    </source>
</evidence>
<evidence type="ECO:0000259" key="9">
    <source>
        <dbReference type="Pfam" id="PF16916"/>
    </source>
</evidence>
<dbReference type="GO" id="GO:0015086">
    <property type="term" value="F:cadmium ion transmembrane transporter activity"/>
    <property type="evidence" value="ECO:0007669"/>
    <property type="project" value="TreeGrafter"/>
</dbReference>
<keyword evidence="5 7" id="KW-1133">Transmembrane helix</keyword>
<dbReference type="Pfam" id="PF01545">
    <property type="entry name" value="Cation_efflux"/>
    <property type="match status" value="1"/>
</dbReference>
<feature type="transmembrane region" description="Helical" evidence="7">
    <location>
        <begin position="12"/>
        <end position="33"/>
    </location>
</feature>
<feature type="domain" description="Cation efflux protein transmembrane" evidence="8">
    <location>
        <begin position="12"/>
        <end position="201"/>
    </location>
</feature>
<evidence type="ECO:0000313" key="10">
    <source>
        <dbReference type="EMBL" id="KNY30407.1"/>
    </source>
</evidence>
<reference evidence="11" key="1">
    <citation type="submission" date="2015-07" db="EMBL/GenBank/DDBJ databases">
        <title>Near-Complete Genome Sequence of the Cellulolytic Bacterium Bacteroides (Pseudobacteroides) cellulosolvens ATCC 35603.</title>
        <authorList>
            <person name="Dassa B."/>
            <person name="Utturkar S.M."/>
            <person name="Klingeman D.M."/>
            <person name="Hurt R.A."/>
            <person name="Keller M."/>
            <person name="Xu J."/>
            <person name="Reddy Y.H.K."/>
            <person name="Borovok I."/>
            <person name="Grinberg I.R."/>
            <person name="Lamed R."/>
            <person name="Zhivin O."/>
            <person name="Bayer E.A."/>
            <person name="Brown S.D."/>
        </authorList>
    </citation>
    <scope>NUCLEOTIDE SEQUENCE [LARGE SCALE GENOMIC DNA]</scope>
    <source>
        <strain evidence="11">DSM 2933</strain>
    </source>
</reference>
<dbReference type="InterPro" id="IPR050291">
    <property type="entry name" value="CDF_Transporter"/>
</dbReference>
<dbReference type="InterPro" id="IPR036837">
    <property type="entry name" value="Cation_efflux_CTD_sf"/>
</dbReference>
<dbReference type="SUPFAM" id="SSF160240">
    <property type="entry name" value="Cation efflux protein cytoplasmic domain-like"/>
    <property type="match status" value="1"/>
</dbReference>
<dbReference type="AlphaFoldDB" id="A0A0L6JY70"/>